<comment type="caution">
    <text evidence="2">The sequence shown here is derived from an EMBL/GenBank/DDBJ whole genome shotgun (WGS) entry which is preliminary data.</text>
</comment>
<feature type="region of interest" description="Disordered" evidence="1">
    <location>
        <begin position="524"/>
        <end position="551"/>
    </location>
</feature>
<protein>
    <recommendedName>
        <fullName evidence="4">HECT-type E3 ubiquitin transferase</fullName>
    </recommendedName>
</protein>
<evidence type="ECO:0000256" key="1">
    <source>
        <dbReference type="SAM" id="MobiDB-lite"/>
    </source>
</evidence>
<dbReference type="EMBL" id="JARBJD010000085">
    <property type="protein sequence ID" value="KAK2953929.1"/>
    <property type="molecule type" value="Genomic_DNA"/>
</dbReference>
<accession>A0ABQ9XQA9</accession>
<feature type="compositionally biased region" description="Acidic residues" evidence="1">
    <location>
        <begin position="1366"/>
        <end position="1375"/>
    </location>
</feature>
<reference evidence="2 3" key="1">
    <citation type="journal article" date="2022" name="bioRxiv">
        <title>Genomics of Preaxostyla Flagellates Illuminates Evolutionary Transitions and the Path Towards Mitochondrial Loss.</title>
        <authorList>
            <person name="Novak L.V.F."/>
            <person name="Treitli S.C."/>
            <person name="Pyrih J."/>
            <person name="Halakuc P."/>
            <person name="Pipaliya S.V."/>
            <person name="Vacek V."/>
            <person name="Brzon O."/>
            <person name="Soukal P."/>
            <person name="Eme L."/>
            <person name="Dacks J.B."/>
            <person name="Karnkowska A."/>
            <person name="Elias M."/>
            <person name="Hampl V."/>
        </authorList>
    </citation>
    <scope>NUCLEOTIDE SEQUENCE [LARGE SCALE GENOMIC DNA]</scope>
    <source>
        <strain evidence="2">NAU3</strain>
        <tissue evidence="2">Gut</tissue>
    </source>
</reference>
<organism evidence="2 3">
    <name type="scientific">Blattamonas nauphoetae</name>
    <dbReference type="NCBI Taxonomy" id="2049346"/>
    <lineage>
        <taxon>Eukaryota</taxon>
        <taxon>Metamonada</taxon>
        <taxon>Preaxostyla</taxon>
        <taxon>Oxymonadida</taxon>
        <taxon>Blattamonas</taxon>
    </lineage>
</organism>
<keyword evidence="3" id="KW-1185">Reference proteome</keyword>
<dbReference type="Gene3D" id="1.25.10.10">
    <property type="entry name" value="Leucine-rich Repeat Variant"/>
    <property type="match status" value="1"/>
</dbReference>
<feature type="compositionally biased region" description="Low complexity" evidence="1">
    <location>
        <begin position="1441"/>
        <end position="1466"/>
    </location>
</feature>
<feature type="compositionally biased region" description="Basic and acidic residues" evidence="1">
    <location>
        <begin position="918"/>
        <end position="930"/>
    </location>
</feature>
<sequence length="2030" mass="224341">MDEKISYMSSSSMFYASMSQDGIFDLLAGKDMAQDSPKVAVAYLKRYLAANFSICKLACDVIFKFAETEDNRAQMNSLKVVLVLLKCIQKVYTTDSELTQKAFRALGALLVDNSTKDLFNKKHGIDIMKDSLLHFATTEKGITTELMDMIQILAKYDSSLQRFVEQGMIPILFSVYDYYADKDEDVVNTFMITIATIATASSYGRNAMIGAGGVQILVDALKAYHNKNERIVKTGLISLRSLATANSALNEIVLFDGLPTLQAITEETKESNPRIAQNSLCLIALVAKSQFIPLDFQENAKELALTLLKHNLDDPFPSIYSPTIIQYSLAIILSLLLKDSNHGTLLTERDYTQLFITVLDRFIEMDFDSQPTIPSIIRLALGIIAFLAKMEKGSEMLIECDGVNVLLDISEKTLNKETKEPALDIVQNATASLTFLTQKNSFLVMCKAQQTHCRLLVLASRLLLFVEEPPSKVSTSIAFTILENIAAMFMFLSSSVRTNASDPFTQTQDDLIVLLTITSGIVEPLASSPGSDESETDEERPEPKFGYTQESETKRSTLISLLLASCDHIAKFPSASVVVQRCSEIVSQLCIIWKDYQTAKQSKQENEFTVNIPFEELEKEHDKESNAILSKFSILMLAEDIFPTITHTIEQFMATSQPSLSLTRTLTSVVTVLCNLTAHRNVVTSLHAKCEKTIEMLVGVEHMVQEMHDDFDDDSSNASHDDLEELLKAIEGANADHLEFGDGLYKELKQNSTLTSTVPSGFSLNQTAMATANLAAADSQATKMGELLSSRVWDCLLSIMSADSSLSGQFLNTFITHSGINILSTRLKAQTMLLSSHQAKFKATVSGEQRQKYNPQLTSRLCCVASYVCSMASSAPIFAASGGTMLLVTVMHHALRQTELIAQKEKAEAEKTKKKKKELSSKKAEELEKTKQKRKEKQHFNKQVIRNSLTALLHLVQHSNQSTVELLPPFAPNASSSSSVHTAASLVGNKQTPVRLLLRVCLNFISTDPEISMIASECLSTLCSYTAFTSFVPFDSEQYSPSHGDVASQISMPSSLVPYYETVSFRSLGTQPAQVPFPQMTTASQASVRSEGTQPMFPIGAESVLAMTEGGTRSIVSLFVFSFTKLKEEWNNPNTHSFDNMSARSNGEQQPRSAFAKLSVTLMRIIVCISHYALFISKLIASSQDEKKDANEPKGDRMERESLLTDAAKMEWDADLPNYDQFGEIDTTMSGHSDISGELPGSTVSSLSLPSSSTKNIRHIDKHQLAGDPKLTSFITAVFSAEFIQPISNTLLAVADRARKSTRINDVKTSYFDDDLNQLMFCAENYVWNAMFFNEKNEKRFGREDSGMVKSLLDVLGVLVQNTVFDDPEPKEDDDYHTNLSQTPKESEPSISEEIKPADVSDTTSEPKTEKVERTDEQVSVRSAKSQRSTLSQQKRASRATSRGPSRNPSRSPSRTPSRSQTRRSSAAQQIDLAGSFMISDRDIHTKRMTLMILVQIANHPHSHIAFNKTTGMGITPARVLSAVLNNTLLQMRMDRRVSSLQSGRIRERFETESLTLCVSLLNKLTMNTTPISKQFLAQAKGSRLDEVVVALILNGKERNERKDISITIPPQLTSSLITLLASLANNAQIAQNLITSYLKSLMPILESMSSSTTGSIHSNDFELLARRSISSTNPTDTQLARLSLSQRIVGLFANLATDDTRRKQLSDNGALDLINRLLNSSLRGFEPVSYGNVSTTGTIYTRRSTQRGGNPASTPGSVLPTPSITRHSSFASRTRGKEQTTIMITTASSLCVPTLQLIHDCVVAANNICCSTRALKKAHKLNMAESIMHVLRSSNDGTLPFDAVEVSTSSLQMELICVDCLCVCSQLREIEYDIIRSNGIPLLLSLINIQTQKYKAFFDPTASSDVKLTPTSGNMSEMLQRFVLRLATLLTSIGHDLRLTRVDMVKEGGVQTCTDAINILTPNRQNPKLHQMLETLIKLMNPDYVTYMEQHASSIKEKSPQESLHSSRLNQTLASNRSAAVSITQGSKR</sequence>
<feature type="region of interest" description="Disordered" evidence="1">
    <location>
        <begin position="1743"/>
        <end position="1764"/>
    </location>
</feature>
<gene>
    <name evidence="2" type="ORF">BLNAU_11189</name>
</gene>
<dbReference type="SUPFAM" id="SSF48371">
    <property type="entry name" value="ARM repeat"/>
    <property type="match status" value="1"/>
</dbReference>
<dbReference type="Proteomes" id="UP001281761">
    <property type="component" value="Unassembled WGS sequence"/>
</dbReference>
<feature type="region of interest" description="Disordered" evidence="1">
    <location>
        <begin position="906"/>
        <end position="940"/>
    </location>
</feature>
<feature type="compositionally biased region" description="Polar residues" evidence="1">
    <location>
        <begin position="1420"/>
        <end position="1435"/>
    </location>
</feature>
<feature type="region of interest" description="Disordered" evidence="1">
    <location>
        <begin position="1365"/>
        <end position="1469"/>
    </location>
</feature>
<evidence type="ECO:0000313" key="3">
    <source>
        <dbReference type="Proteomes" id="UP001281761"/>
    </source>
</evidence>
<proteinExistence type="predicted"/>
<dbReference type="InterPro" id="IPR016024">
    <property type="entry name" value="ARM-type_fold"/>
</dbReference>
<feature type="compositionally biased region" description="Basic and acidic residues" evidence="1">
    <location>
        <begin position="1385"/>
        <end position="1419"/>
    </location>
</feature>
<name>A0ABQ9XQA9_9EUKA</name>
<evidence type="ECO:0000313" key="2">
    <source>
        <dbReference type="EMBL" id="KAK2953929.1"/>
    </source>
</evidence>
<evidence type="ECO:0008006" key="4">
    <source>
        <dbReference type="Google" id="ProtNLM"/>
    </source>
</evidence>
<dbReference type="InterPro" id="IPR011989">
    <property type="entry name" value="ARM-like"/>
</dbReference>